<feature type="transmembrane region" description="Helical" evidence="8">
    <location>
        <begin position="685"/>
        <end position="705"/>
    </location>
</feature>
<keyword evidence="4 8" id="KW-1133">Transmembrane helix</keyword>
<keyword evidence="5" id="KW-0406">Ion transport</keyword>
<dbReference type="SUPFAM" id="SSF49785">
    <property type="entry name" value="Galactose-binding domain-like"/>
    <property type="match status" value="1"/>
</dbReference>
<feature type="compositionally biased region" description="Basic and acidic residues" evidence="7">
    <location>
        <begin position="973"/>
        <end position="987"/>
    </location>
</feature>
<evidence type="ECO:0000256" key="3">
    <source>
        <dbReference type="ARBA" id="ARBA00022692"/>
    </source>
</evidence>
<dbReference type="GO" id="GO:0005737">
    <property type="term" value="C:cytoplasm"/>
    <property type="evidence" value="ECO:0007669"/>
    <property type="project" value="UniProtKB-ARBA"/>
</dbReference>
<keyword evidence="11" id="KW-1185">Reference proteome</keyword>
<name>A0AAF0IWT8_9BASI</name>
<evidence type="ECO:0000313" key="10">
    <source>
        <dbReference type="EMBL" id="WFD21021.1"/>
    </source>
</evidence>
<dbReference type="Gene3D" id="2.60.120.470">
    <property type="entry name" value="PITH domain"/>
    <property type="match status" value="1"/>
</dbReference>
<evidence type="ECO:0000256" key="6">
    <source>
        <dbReference type="ARBA" id="ARBA00023136"/>
    </source>
</evidence>
<feature type="domain" description="PITH" evidence="9">
    <location>
        <begin position="15"/>
        <end position="190"/>
    </location>
</feature>
<dbReference type="Pfam" id="PF02386">
    <property type="entry name" value="TrkH"/>
    <property type="match status" value="1"/>
</dbReference>
<keyword evidence="2" id="KW-0813">Transport</keyword>
<dbReference type="EMBL" id="CP119914">
    <property type="protein sequence ID" value="WFD21021.1"/>
    <property type="molecule type" value="Genomic_DNA"/>
</dbReference>
<keyword evidence="3 8" id="KW-0812">Transmembrane</keyword>
<feature type="region of interest" description="Disordered" evidence="7">
    <location>
        <begin position="973"/>
        <end position="1030"/>
    </location>
</feature>
<proteinExistence type="predicted"/>
<dbReference type="InterPro" id="IPR008979">
    <property type="entry name" value="Galactose-bd-like_sf"/>
</dbReference>
<feature type="transmembrane region" description="Helical" evidence="8">
    <location>
        <begin position="655"/>
        <end position="673"/>
    </location>
</feature>
<dbReference type="InterPro" id="IPR051143">
    <property type="entry name" value="TrkH_K-transport"/>
</dbReference>
<comment type="subcellular location">
    <subcellularLocation>
        <location evidence="1">Membrane</location>
        <topology evidence="1">Multi-pass membrane protein</topology>
    </subcellularLocation>
</comment>
<dbReference type="InterPro" id="IPR010400">
    <property type="entry name" value="PITH_dom"/>
</dbReference>
<dbReference type="GO" id="GO:0140107">
    <property type="term" value="F:high-affinity potassium ion transmembrane transporter activity"/>
    <property type="evidence" value="ECO:0007669"/>
    <property type="project" value="TreeGrafter"/>
</dbReference>
<dbReference type="Proteomes" id="UP001220961">
    <property type="component" value="Chromosome 7"/>
</dbReference>
<evidence type="ECO:0000256" key="7">
    <source>
        <dbReference type="SAM" id="MobiDB-lite"/>
    </source>
</evidence>
<protein>
    <recommendedName>
        <fullName evidence="9">PITH domain-containing protein</fullName>
    </recommendedName>
</protein>
<dbReference type="PANTHER" id="PTHR31064">
    <property type="entry name" value="POTASSIUM TRANSPORT PROTEIN DDB_G0292412-RELATED"/>
    <property type="match status" value="1"/>
</dbReference>
<evidence type="ECO:0000256" key="1">
    <source>
        <dbReference type="ARBA" id="ARBA00004141"/>
    </source>
</evidence>
<accession>A0AAF0IWT8</accession>
<organism evidence="10 11">
    <name type="scientific">Malassezia caprae</name>
    <dbReference type="NCBI Taxonomy" id="1381934"/>
    <lineage>
        <taxon>Eukaryota</taxon>
        <taxon>Fungi</taxon>
        <taxon>Dikarya</taxon>
        <taxon>Basidiomycota</taxon>
        <taxon>Ustilaginomycotina</taxon>
        <taxon>Malasseziomycetes</taxon>
        <taxon>Malasseziales</taxon>
        <taxon>Malasseziaceae</taxon>
        <taxon>Malassezia</taxon>
    </lineage>
</organism>
<dbReference type="InterPro" id="IPR037047">
    <property type="entry name" value="PITH_dom_sf"/>
</dbReference>
<dbReference type="PROSITE" id="PS51532">
    <property type="entry name" value="PITH"/>
    <property type="match status" value="1"/>
</dbReference>
<feature type="region of interest" description="Disordered" evidence="7">
    <location>
        <begin position="475"/>
        <end position="501"/>
    </location>
</feature>
<feature type="region of interest" description="Disordered" evidence="7">
    <location>
        <begin position="354"/>
        <end position="373"/>
    </location>
</feature>
<feature type="region of interest" description="Disordered" evidence="7">
    <location>
        <begin position="395"/>
        <end position="461"/>
    </location>
</feature>
<evidence type="ECO:0000313" key="11">
    <source>
        <dbReference type="Proteomes" id="UP001220961"/>
    </source>
</evidence>
<dbReference type="GO" id="GO:0005886">
    <property type="term" value="C:plasma membrane"/>
    <property type="evidence" value="ECO:0007669"/>
    <property type="project" value="TreeGrafter"/>
</dbReference>
<dbReference type="PANTHER" id="PTHR31064:SF30">
    <property type="entry name" value="HIGH-AFFINITY POTASSIUM TRANSPORT PROTEIN-RELATED"/>
    <property type="match status" value="1"/>
</dbReference>
<evidence type="ECO:0000256" key="2">
    <source>
        <dbReference type="ARBA" id="ARBA00022448"/>
    </source>
</evidence>
<feature type="transmembrane region" description="Helical" evidence="8">
    <location>
        <begin position="286"/>
        <end position="307"/>
    </location>
</feature>
<dbReference type="InterPro" id="IPR003445">
    <property type="entry name" value="Cat_transpt"/>
</dbReference>
<dbReference type="GO" id="GO:1990573">
    <property type="term" value="P:potassium ion import across plasma membrane"/>
    <property type="evidence" value="ECO:0007669"/>
    <property type="project" value="TreeGrafter"/>
</dbReference>
<keyword evidence="6 8" id="KW-0472">Membrane</keyword>
<gene>
    <name evidence="10" type="ORF">MCAP1_003276</name>
</gene>
<dbReference type="AlphaFoldDB" id="A0AAF0IWT8"/>
<dbReference type="Pfam" id="PF06201">
    <property type="entry name" value="PITH"/>
    <property type="match status" value="1"/>
</dbReference>
<sequence>MAGCCHEHRHDDADHVKPGEGQQDLLYLSVDRDKITALNEREAGSAARVVKPYDARRDETHVLESDVDDELLVTVPFTGSVRVRALLLRTGPGGSTPRAVHLYKNAEALDFDDAANETPPPTQKLASIPETSEVVEIPLLAARFPDVQTLTLYIPGSLGGSRTRLSFLGFRGESRIAQRSGPAQIVYEAAPRAADHPRARTTGDEREAPLLVAPVQRFCRAYLNYFRVHLLYFVVMGMFWSAILYASNPKDNYVPYIDCLFLSFSAVTVTGLVTHPISQLTVWQQVILFFLMFGGNLVIVSTTTVLVRRHFFRKHFDTELERSKTMRARIKEAEERHIQEREAEWSRVRRWFGRGDHAPQAGHGEPLHEKGEPRARPRLHAGMIHRVQGPAMHVNPMGQHTTKVEQPVPGTDAPLPGILQSPTVRAEPTDTVRVEEPEPMRELPSPQVDPQDTTRAHTEPPAVGYASDMDVAPPVHAHTLPADAGELDDDDETESRRQSTQLRELPRAALHRTLTVKRDEGLGGFPSPWDYLISLLHVSRVRDRLTVPAVRTMTTMQPNDDVERAGGRRFAPYLTFDATVTGNSHFHNLTLAQRNELGGVEYRALNMLAWLIPTYWLTCVCVVILLIAPYMSSPAGAAYRDAVAEQPKPPHDPTWFSIFLTVSAMTNTGMLLSDNSLSGGMTSSYMVILPVMALILLGNTAYPIMLRFVIWALSRCVPRTSRTYETLRFLLDHPRRCFLYLFPAENTWFLLVVLLALNLFDWLMLMVCDLDLRHAFASNGSWVLASLFQSVSTRAAGLQTFTILDLAPAEQLLEVLMMYIAAFPVMMAVRSTNVYENRSIFVADEDSGGDDGFESPEGRVVWGRFLSVHMRKQLAYDLWWLILVIWIVCLAEKSKITSGQFSSMSIFTIVYEEVSAYGTVGLSIGASNGKPTSLAGDMTVLSKLVTIAVMIRGRHRNLPNAIDRAVMLPGDIEHHDTRQDVPRRASTSDDVYARTSSIGRRSTLRRTHTHASSMPPLDEAMPMRASPEHL</sequence>
<evidence type="ECO:0000256" key="5">
    <source>
        <dbReference type="ARBA" id="ARBA00023065"/>
    </source>
</evidence>
<evidence type="ECO:0000259" key="9">
    <source>
        <dbReference type="PROSITE" id="PS51532"/>
    </source>
</evidence>
<feature type="transmembrane region" description="Helical" evidence="8">
    <location>
        <begin position="253"/>
        <end position="274"/>
    </location>
</feature>
<evidence type="ECO:0000256" key="8">
    <source>
        <dbReference type="SAM" id="Phobius"/>
    </source>
</evidence>
<feature type="compositionally biased region" description="Basic and acidic residues" evidence="7">
    <location>
        <begin position="427"/>
        <end position="441"/>
    </location>
</feature>
<feature type="transmembrane region" description="Helical" evidence="8">
    <location>
        <begin position="225"/>
        <end position="246"/>
    </location>
</feature>
<feature type="transmembrane region" description="Helical" evidence="8">
    <location>
        <begin position="748"/>
        <end position="768"/>
    </location>
</feature>
<reference evidence="10" key="1">
    <citation type="submission" date="2023-03" db="EMBL/GenBank/DDBJ databases">
        <title>Mating type loci evolution in Malassezia.</title>
        <authorList>
            <person name="Coelho M.A."/>
        </authorList>
    </citation>
    <scope>NUCLEOTIDE SEQUENCE</scope>
    <source>
        <strain evidence="10">CBS 10434</strain>
    </source>
</reference>
<evidence type="ECO:0000256" key="4">
    <source>
        <dbReference type="ARBA" id="ARBA00022989"/>
    </source>
</evidence>
<feature type="transmembrane region" description="Helical" evidence="8">
    <location>
        <begin position="608"/>
        <end position="631"/>
    </location>
</feature>
<dbReference type="GO" id="GO:0030007">
    <property type="term" value="P:intracellular potassium ion homeostasis"/>
    <property type="evidence" value="ECO:0007669"/>
    <property type="project" value="TreeGrafter"/>
</dbReference>